<feature type="active site" description="Tele-phosphohistidine intermediate" evidence="3">
    <location>
        <position position="9"/>
    </location>
</feature>
<dbReference type="Proteomes" id="UP000033640">
    <property type="component" value="Unassembled WGS sequence"/>
</dbReference>
<dbReference type="GO" id="GO:0005737">
    <property type="term" value="C:cytoplasm"/>
    <property type="evidence" value="ECO:0007669"/>
    <property type="project" value="TreeGrafter"/>
</dbReference>
<protein>
    <submittedName>
        <fullName evidence="5">2,3-bisphosphoglycerate-dependent phosphoglycerate mutase</fullName>
        <ecNumber evidence="5">5.4.2.11</ecNumber>
    </submittedName>
</protein>
<dbReference type="GO" id="GO:0004619">
    <property type="term" value="F:phosphoglycerate mutase activity"/>
    <property type="evidence" value="ECO:0007669"/>
    <property type="project" value="UniProtKB-EC"/>
</dbReference>
<keyword evidence="2 5" id="KW-0413">Isomerase</keyword>
<dbReference type="PANTHER" id="PTHR48100:SF1">
    <property type="entry name" value="HISTIDINE PHOSPHATASE FAMILY PROTEIN-RELATED"/>
    <property type="match status" value="1"/>
</dbReference>
<dbReference type="InterPro" id="IPR013078">
    <property type="entry name" value="His_Pase_superF_clade-1"/>
</dbReference>
<evidence type="ECO:0000313" key="5">
    <source>
        <dbReference type="EMBL" id="KJL27990.1"/>
    </source>
</evidence>
<dbReference type="InterPro" id="IPR029033">
    <property type="entry name" value="His_PPase_superfam"/>
</dbReference>
<dbReference type="RefSeq" id="WP_045280321.1">
    <property type="nucleotide sequence ID" value="NZ_JYIW01000026.1"/>
</dbReference>
<evidence type="ECO:0000256" key="4">
    <source>
        <dbReference type="PIRSR" id="PIRSR613078-2"/>
    </source>
</evidence>
<name>A0A0F0L6P7_9MICO</name>
<dbReference type="PATRIC" id="fig|82380.11.peg.3086"/>
<dbReference type="AlphaFoldDB" id="A0A0F0L6P7"/>
<dbReference type="EC" id="5.4.2.11" evidence="5"/>
<evidence type="ECO:0000256" key="1">
    <source>
        <dbReference type="ARBA" id="ARBA00023152"/>
    </source>
</evidence>
<proteinExistence type="predicted"/>
<dbReference type="Gene3D" id="3.40.50.1240">
    <property type="entry name" value="Phosphoglycerate mutase-like"/>
    <property type="match status" value="1"/>
</dbReference>
<dbReference type="CDD" id="cd07067">
    <property type="entry name" value="HP_PGM_like"/>
    <property type="match status" value="1"/>
</dbReference>
<dbReference type="InterPro" id="IPR001345">
    <property type="entry name" value="PG/BPGM_mutase_AS"/>
</dbReference>
<evidence type="ECO:0000256" key="2">
    <source>
        <dbReference type="ARBA" id="ARBA00023235"/>
    </source>
</evidence>
<dbReference type="Pfam" id="PF00300">
    <property type="entry name" value="His_Phos_1"/>
    <property type="match status" value="1"/>
</dbReference>
<feature type="binding site" evidence="4">
    <location>
        <begin position="8"/>
        <end position="15"/>
    </location>
    <ligand>
        <name>substrate</name>
    </ligand>
</feature>
<evidence type="ECO:0000313" key="6">
    <source>
        <dbReference type="Proteomes" id="UP000033640"/>
    </source>
</evidence>
<accession>A0A0F0L6P7</accession>
<dbReference type="EMBL" id="JYIW01000026">
    <property type="protein sequence ID" value="KJL27990.1"/>
    <property type="molecule type" value="Genomic_DNA"/>
</dbReference>
<feature type="active site" description="Proton donor/acceptor" evidence="3">
    <location>
        <position position="83"/>
    </location>
</feature>
<reference evidence="5 6" key="1">
    <citation type="submission" date="2015-02" db="EMBL/GenBank/DDBJ databases">
        <title>Draft genome sequences of ten Microbacterium spp. with emphasis on heavy metal contaminated environments.</title>
        <authorList>
            <person name="Corretto E."/>
        </authorList>
    </citation>
    <scope>NUCLEOTIDE SEQUENCE [LARGE SCALE GENOMIC DNA]</scope>
    <source>
        <strain evidence="5 6">BEL4b</strain>
    </source>
</reference>
<dbReference type="SMART" id="SM00855">
    <property type="entry name" value="PGAM"/>
    <property type="match status" value="1"/>
</dbReference>
<dbReference type="PROSITE" id="PS00175">
    <property type="entry name" value="PG_MUTASE"/>
    <property type="match status" value="1"/>
</dbReference>
<keyword evidence="1" id="KW-0324">Glycolysis</keyword>
<dbReference type="OrthoDB" id="4697614at2"/>
<dbReference type="SUPFAM" id="SSF53254">
    <property type="entry name" value="Phosphoglycerate mutase-like"/>
    <property type="match status" value="1"/>
</dbReference>
<sequence length="195" mass="20981">MTLLTLVRHGQTDWNLSRRIQGSTDIPLNDTGRADAHAAAERLAAGTHHAVYSSPLLRARETAQIIADRLGLPLGEAVPDVREREFGEGEGMLVHDYIAAYGDWHAEVPGAESLDAVGDRAIAAMHRIARASRRRTAPVAESVIVVAHGGVIRAVIDHVSGGTLPRDGEVLANGSAHRFEVSPRSVRLLEQFALL</sequence>
<feature type="binding site" evidence="4">
    <location>
        <position position="58"/>
    </location>
    <ligand>
        <name>substrate</name>
    </ligand>
</feature>
<organism evidence="5 6">
    <name type="scientific">Microbacterium oxydans</name>
    <dbReference type="NCBI Taxonomy" id="82380"/>
    <lineage>
        <taxon>Bacteria</taxon>
        <taxon>Bacillati</taxon>
        <taxon>Actinomycetota</taxon>
        <taxon>Actinomycetes</taxon>
        <taxon>Micrococcales</taxon>
        <taxon>Microbacteriaceae</taxon>
        <taxon>Microbacterium</taxon>
    </lineage>
</organism>
<comment type="caution">
    <text evidence="5">The sequence shown here is derived from an EMBL/GenBank/DDBJ whole genome shotgun (WGS) entry which is preliminary data.</text>
</comment>
<dbReference type="PANTHER" id="PTHR48100">
    <property type="entry name" value="BROAD-SPECIFICITY PHOSPHATASE YOR283W-RELATED"/>
    <property type="match status" value="1"/>
</dbReference>
<gene>
    <name evidence="5" type="primary">gpmA_3</name>
    <name evidence="5" type="ORF">RS83_03052</name>
</gene>
<dbReference type="GO" id="GO:0016791">
    <property type="term" value="F:phosphatase activity"/>
    <property type="evidence" value="ECO:0007669"/>
    <property type="project" value="TreeGrafter"/>
</dbReference>
<evidence type="ECO:0000256" key="3">
    <source>
        <dbReference type="PIRSR" id="PIRSR613078-1"/>
    </source>
</evidence>
<dbReference type="InterPro" id="IPR050275">
    <property type="entry name" value="PGM_Phosphatase"/>
</dbReference>